<dbReference type="OrthoDB" id="1935547at2759"/>
<evidence type="ECO:0000313" key="3">
    <source>
        <dbReference type="EMBL" id="KMZ59123.1"/>
    </source>
</evidence>
<evidence type="ECO:0000313" key="4">
    <source>
        <dbReference type="Proteomes" id="UP000036987"/>
    </source>
</evidence>
<comment type="caution">
    <text evidence="3">The sequence shown here is derived from an EMBL/GenBank/DDBJ whole genome shotgun (WGS) entry which is preliminary data.</text>
</comment>
<feature type="transmembrane region" description="Helical" evidence="2">
    <location>
        <begin position="20"/>
        <end position="46"/>
    </location>
</feature>
<dbReference type="Proteomes" id="UP000036987">
    <property type="component" value="Unassembled WGS sequence"/>
</dbReference>
<accession>A0A0K9NRB0</accession>
<evidence type="ECO:0000256" key="2">
    <source>
        <dbReference type="SAM" id="Phobius"/>
    </source>
</evidence>
<reference evidence="4" key="1">
    <citation type="journal article" date="2016" name="Nature">
        <title>The genome of the seagrass Zostera marina reveals angiosperm adaptation to the sea.</title>
        <authorList>
            <person name="Olsen J.L."/>
            <person name="Rouze P."/>
            <person name="Verhelst B."/>
            <person name="Lin Y.-C."/>
            <person name="Bayer T."/>
            <person name="Collen J."/>
            <person name="Dattolo E."/>
            <person name="De Paoli E."/>
            <person name="Dittami S."/>
            <person name="Maumus F."/>
            <person name="Michel G."/>
            <person name="Kersting A."/>
            <person name="Lauritano C."/>
            <person name="Lohaus R."/>
            <person name="Toepel M."/>
            <person name="Tonon T."/>
            <person name="Vanneste K."/>
            <person name="Amirebrahimi M."/>
            <person name="Brakel J."/>
            <person name="Bostroem C."/>
            <person name="Chovatia M."/>
            <person name="Grimwood J."/>
            <person name="Jenkins J.W."/>
            <person name="Jueterbock A."/>
            <person name="Mraz A."/>
            <person name="Stam W.T."/>
            <person name="Tice H."/>
            <person name="Bornberg-Bauer E."/>
            <person name="Green P.J."/>
            <person name="Pearson G.A."/>
            <person name="Procaccini G."/>
            <person name="Duarte C.M."/>
            <person name="Schmutz J."/>
            <person name="Reusch T.B.H."/>
            <person name="Van de Peer Y."/>
        </authorList>
    </citation>
    <scope>NUCLEOTIDE SEQUENCE [LARGE SCALE GENOMIC DNA]</scope>
    <source>
        <strain evidence="4">cv. Finnish</strain>
    </source>
</reference>
<keyword evidence="2" id="KW-0472">Membrane</keyword>
<feature type="compositionally biased region" description="Pro residues" evidence="1">
    <location>
        <begin position="302"/>
        <end position="311"/>
    </location>
</feature>
<dbReference type="EMBL" id="LFYR01001803">
    <property type="protein sequence ID" value="KMZ59123.1"/>
    <property type="molecule type" value="Genomic_DNA"/>
</dbReference>
<dbReference type="PANTHER" id="PTHR47273:SF4">
    <property type="entry name" value="EXPRESSED PROTEIN"/>
    <property type="match status" value="1"/>
</dbReference>
<keyword evidence="2" id="KW-0812">Transmembrane</keyword>
<evidence type="ECO:0000256" key="1">
    <source>
        <dbReference type="SAM" id="MobiDB-lite"/>
    </source>
</evidence>
<dbReference type="PANTHER" id="PTHR47273">
    <property type="entry name" value="EXPRESSED PROTEIN"/>
    <property type="match status" value="1"/>
</dbReference>
<dbReference type="OMA" id="FHFPKIP"/>
<keyword evidence="4" id="KW-1185">Reference proteome</keyword>
<feature type="compositionally biased region" description="Pro residues" evidence="1">
    <location>
        <begin position="264"/>
        <end position="275"/>
    </location>
</feature>
<protein>
    <recommendedName>
        <fullName evidence="5">Pollen Ole e 1 allergen and extensin family protein</fullName>
    </recommendedName>
</protein>
<feature type="region of interest" description="Disordered" evidence="1">
    <location>
        <begin position="261"/>
        <end position="323"/>
    </location>
</feature>
<proteinExistence type="predicted"/>
<sequence>MRSVFPRQEGILYNRSWKNFSSSIMATTASNLAPPVYLFAFFILFVSSNATSSLRSQTNVVFGTVSCDTCFGYKINLITGAVIAVECHSTVDDDRVFRKEVKTSIDGVFRFHLKGVGLRVCSAKLLSSTHPFCSIGETSSNSDSSLRQLKKLGIDGVVHVYSVGFFTFRPINQPNMCKKLGFMPPNPFQPPSLFPPPPLFPPNPFQPPPSIFPPNPFQPTPPPPIIPPNPFRPAQPPPILPPYPFLPSPPPPPPLFHFPKIPGQRPPSPPPPPLFHFPKIPGLRPPSPPPPFFHIPKIPGFFNPPSPPPLPQRDVPQSHHTLA</sequence>
<dbReference type="STRING" id="29655.A0A0K9NRB0"/>
<feature type="compositionally biased region" description="Pro residues" evidence="1">
    <location>
        <begin position="283"/>
        <end position="293"/>
    </location>
</feature>
<name>A0A0K9NRB0_ZOSMR</name>
<dbReference type="AlphaFoldDB" id="A0A0K9NRB0"/>
<dbReference type="Pfam" id="PF01190">
    <property type="entry name" value="Pollen_Ole_e_1"/>
    <property type="match status" value="1"/>
</dbReference>
<evidence type="ECO:0008006" key="5">
    <source>
        <dbReference type="Google" id="ProtNLM"/>
    </source>
</evidence>
<keyword evidence="2" id="KW-1133">Transmembrane helix</keyword>
<organism evidence="3 4">
    <name type="scientific">Zostera marina</name>
    <name type="common">Eelgrass</name>
    <dbReference type="NCBI Taxonomy" id="29655"/>
    <lineage>
        <taxon>Eukaryota</taxon>
        <taxon>Viridiplantae</taxon>
        <taxon>Streptophyta</taxon>
        <taxon>Embryophyta</taxon>
        <taxon>Tracheophyta</taxon>
        <taxon>Spermatophyta</taxon>
        <taxon>Magnoliopsida</taxon>
        <taxon>Liliopsida</taxon>
        <taxon>Zosteraceae</taxon>
        <taxon>Zostera</taxon>
    </lineage>
</organism>
<gene>
    <name evidence="3" type="ORF">ZOSMA_6G00520</name>
</gene>